<proteinExistence type="predicted"/>
<organism evidence="3 4">
    <name type="scientific">Steccherinum ochraceum</name>
    <dbReference type="NCBI Taxonomy" id="92696"/>
    <lineage>
        <taxon>Eukaryota</taxon>
        <taxon>Fungi</taxon>
        <taxon>Dikarya</taxon>
        <taxon>Basidiomycota</taxon>
        <taxon>Agaricomycotina</taxon>
        <taxon>Agaricomycetes</taxon>
        <taxon>Polyporales</taxon>
        <taxon>Steccherinaceae</taxon>
        <taxon>Steccherinum</taxon>
    </lineage>
</organism>
<comment type="caution">
    <text evidence="3">The sequence shown here is derived from an EMBL/GenBank/DDBJ whole genome shotgun (WGS) entry which is preliminary data.</text>
</comment>
<protein>
    <recommendedName>
        <fullName evidence="2">Cryptic loci regulator 2 N-terminal domain-containing protein</fullName>
    </recommendedName>
</protein>
<dbReference type="STRING" id="92696.A0A4R0RYC0"/>
<feature type="domain" description="Cryptic loci regulator 2 N-terminal" evidence="2">
    <location>
        <begin position="108"/>
        <end position="176"/>
    </location>
</feature>
<feature type="region of interest" description="Disordered" evidence="1">
    <location>
        <begin position="187"/>
        <end position="244"/>
    </location>
</feature>
<dbReference type="InterPro" id="IPR038986">
    <property type="entry name" value="Clr2"/>
</dbReference>
<evidence type="ECO:0000313" key="3">
    <source>
        <dbReference type="EMBL" id="TCD71249.1"/>
    </source>
</evidence>
<dbReference type="GO" id="GO:0033553">
    <property type="term" value="C:rDNA heterochromatin"/>
    <property type="evidence" value="ECO:0007669"/>
    <property type="project" value="TreeGrafter"/>
</dbReference>
<accession>A0A4R0RYC0</accession>
<reference evidence="3 4" key="1">
    <citation type="submission" date="2018-11" db="EMBL/GenBank/DDBJ databases">
        <title>Genome assembly of Steccherinum ochraceum LE-BIN_3174, the white-rot fungus of the Steccherinaceae family (The Residual Polyporoid clade, Polyporales, Basidiomycota).</title>
        <authorList>
            <person name="Fedorova T.V."/>
            <person name="Glazunova O.A."/>
            <person name="Landesman E.O."/>
            <person name="Moiseenko K.V."/>
            <person name="Psurtseva N.V."/>
            <person name="Savinova O.S."/>
            <person name="Shakhova N.V."/>
            <person name="Tyazhelova T.V."/>
            <person name="Vasina D.V."/>
        </authorList>
    </citation>
    <scope>NUCLEOTIDE SEQUENCE [LARGE SCALE GENOMIC DNA]</scope>
    <source>
        <strain evidence="3 4">LE-BIN_3174</strain>
    </source>
</reference>
<dbReference type="Proteomes" id="UP000292702">
    <property type="component" value="Unassembled WGS sequence"/>
</dbReference>
<dbReference type="PANTHER" id="PTHR38046:SF1">
    <property type="entry name" value="CRYPTIC LOCI REGULATOR 2"/>
    <property type="match status" value="1"/>
</dbReference>
<gene>
    <name evidence="3" type="ORF">EIP91_011727</name>
</gene>
<evidence type="ECO:0000313" key="4">
    <source>
        <dbReference type="Proteomes" id="UP000292702"/>
    </source>
</evidence>
<sequence length="244" mass="27919">MHSPIPQEVIIRTPYYEAFNYPSRDNVVVIKLFDHPNATDAVPGRYPPPTQTDSRAKSDGSVDYYAEADEDGLNRWKRILGQIVAKHVVKPAVEGRGHRWTYGIEQGVLLDFPAGYKLFVHRKGDRHIPRKDYYLMGSQFARTFRSPQEFLFHLKWLMEGRPLKADNTRDCTCCYCDSAATQGDISRRYHLGLPPERPEKKAEQGEKGKKEGQKRQSRRSLPPLVIQAKDYTQLNSNTRSPASG</sequence>
<dbReference type="InterPro" id="IPR031915">
    <property type="entry name" value="Clr2_N"/>
</dbReference>
<feature type="region of interest" description="Disordered" evidence="1">
    <location>
        <begin position="40"/>
        <end position="60"/>
    </location>
</feature>
<evidence type="ECO:0000259" key="2">
    <source>
        <dbReference type="Pfam" id="PF16761"/>
    </source>
</evidence>
<dbReference type="EMBL" id="RWJN01000008">
    <property type="protein sequence ID" value="TCD71249.1"/>
    <property type="molecule type" value="Genomic_DNA"/>
</dbReference>
<dbReference type="AlphaFoldDB" id="A0A4R0RYC0"/>
<keyword evidence="4" id="KW-1185">Reference proteome</keyword>
<dbReference type="OrthoDB" id="2421327at2759"/>
<feature type="compositionally biased region" description="Polar residues" evidence="1">
    <location>
        <begin position="230"/>
        <end position="244"/>
    </location>
</feature>
<feature type="compositionally biased region" description="Basic and acidic residues" evidence="1">
    <location>
        <begin position="196"/>
        <end position="214"/>
    </location>
</feature>
<dbReference type="GO" id="GO:0030466">
    <property type="term" value="P:silent mating-type cassette heterochromatin formation"/>
    <property type="evidence" value="ECO:0007669"/>
    <property type="project" value="TreeGrafter"/>
</dbReference>
<dbReference type="PANTHER" id="PTHR38046">
    <property type="entry name" value="CRYPTIC LOCI REGULATOR 2"/>
    <property type="match status" value="1"/>
</dbReference>
<dbReference type="GO" id="GO:0070824">
    <property type="term" value="C:SHREC complex"/>
    <property type="evidence" value="ECO:0007669"/>
    <property type="project" value="InterPro"/>
</dbReference>
<dbReference type="Pfam" id="PF16761">
    <property type="entry name" value="Clr2_transil"/>
    <property type="match status" value="1"/>
</dbReference>
<name>A0A4R0RYC0_9APHY</name>
<evidence type="ECO:0000256" key="1">
    <source>
        <dbReference type="SAM" id="MobiDB-lite"/>
    </source>
</evidence>
<dbReference type="GO" id="GO:0031934">
    <property type="term" value="C:mating-type region heterochromatin"/>
    <property type="evidence" value="ECO:0007669"/>
    <property type="project" value="TreeGrafter"/>
</dbReference>